<keyword evidence="2" id="KW-0498">Mitosis</keyword>
<dbReference type="GO" id="GO:0031145">
    <property type="term" value="P:anaphase-promoting complex-dependent catabolic process"/>
    <property type="evidence" value="ECO:0007669"/>
    <property type="project" value="TreeGrafter"/>
</dbReference>
<accession>A0A1I8HAA5</accession>
<sequence>MYMGSEDSAVSTWLAVPDTPYHLDFVRPDLLQLRCLARGLVLWDQLLPDENWVLDQIPKFIKAAADVTDPTSATAAVDASLVGPAASACVDPALADAATAAIDWDLAGSSLVAAISGYGLAMGIRFAGTHNAAAFAALKRLLARLASLPRWMCRRDVEQASAVLLAAAACLMSGSGNLWLMRQLRRKRAVLPKQVDCGCQLMYAMATGILLLGGGRYTLSNRPERAALLTVALFPKLPCSLTDNSHHLQALRHLYALAAVPRVLCPVSLHSRRVVPGSRADITLAATKYYSEVMRI</sequence>
<keyword evidence="4" id="KW-0472">Membrane</keyword>
<evidence type="ECO:0000313" key="5">
    <source>
        <dbReference type="Proteomes" id="UP000095280"/>
    </source>
</evidence>
<dbReference type="InterPro" id="IPR024990">
    <property type="entry name" value="Apc1"/>
</dbReference>
<keyword evidence="5" id="KW-1185">Reference proteome</keyword>
<dbReference type="PANTHER" id="PTHR12827:SF3">
    <property type="entry name" value="ANAPHASE-PROMOTING COMPLEX SUBUNIT 1"/>
    <property type="match status" value="1"/>
</dbReference>
<dbReference type="GO" id="GO:0051301">
    <property type="term" value="P:cell division"/>
    <property type="evidence" value="ECO:0007669"/>
    <property type="project" value="UniProtKB-KW"/>
</dbReference>
<keyword evidence="1" id="KW-0132">Cell division</keyword>
<keyword evidence="4" id="KW-1133">Transmembrane helix</keyword>
<proteinExistence type="predicted"/>
<evidence type="ECO:0000256" key="1">
    <source>
        <dbReference type="ARBA" id="ARBA00022618"/>
    </source>
</evidence>
<dbReference type="Proteomes" id="UP000095280">
    <property type="component" value="Unplaced"/>
</dbReference>
<dbReference type="WBParaSite" id="maker-uti_cns_0005165-snap-gene-0.10-mRNA-1">
    <property type="protein sequence ID" value="maker-uti_cns_0005165-snap-gene-0.10-mRNA-1"/>
    <property type="gene ID" value="maker-uti_cns_0005165-snap-gene-0.10"/>
</dbReference>
<dbReference type="GO" id="GO:0007091">
    <property type="term" value="P:metaphase/anaphase transition of mitotic cell cycle"/>
    <property type="evidence" value="ECO:0007669"/>
    <property type="project" value="TreeGrafter"/>
</dbReference>
<keyword evidence="3" id="KW-0131">Cell cycle</keyword>
<evidence type="ECO:0000256" key="4">
    <source>
        <dbReference type="SAM" id="Phobius"/>
    </source>
</evidence>
<dbReference type="GO" id="GO:0005680">
    <property type="term" value="C:anaphase-promoting complex"/>
    <property type="evidence" value="ECO:0007669"/>
    <property type="project" value="InterPro"/>
</dbReference>
<dbReference type="GO" id="GO:0060090">
    <property type="term" value="F:molecular adaptor activity"/>
    <property type="evidence" value="ECO:0007669"/>
    <property type="project" value="TreeGrafter"/>
</dbReference>
<reference evidence="6" key="1">
    <citation type="submission" date="2016-11" db="UniProtKB">
        <authorList>
            <consortium name="WormBaseParasite"/>
        </authorList>
    </citation>
    <scope>IDENTIFICATION</scope>
</reference>
<keyword evidence="4" id="KW-0812">Transmembrane</keyword>
<evidence type="ECO:0000256" key="3">
    <source>
        <dbReference type="ARBA" id="ARBA00023306"/>
    </source>
</evidence>
<dbReference type="PANTHER" id="PTHR12827">
    <property type="entry name" value="MEIOTIC CHECKPOINT REGULATOR TSG24 FAMILY MEMBER"/>
    <property type="match status" value="1"/>
</dbReference>
<organism evidence="5 6">
    <name type="scientific">Macrostomum lignano</name>
    <dbReference type="NCBI Taxonomy" id="282301"/>
    <lineage>
        <taxon>Eukaryota</taxon>
        <taxon>Metazoa</taxon>
        <taxon>Spiralia</taxon>
        <taxon>Lophotrochozoa</taxon>
        <taxon>Platyhelminthes</taxon>
        <taxon>Rhabditophora</taxon>
        <taxon>Macrostomorpha</taxon>
        <taxon>Macrostomida</taxon>
        <taxon>Macrostomidae</taxon>
        <taxon>Macrostomum</taxon>
    </lineage>
</organism>
<evidence type="ECO:0000313" key="6">
    <source>
        <dbReference type="WBParaSite" id="maker-uti_cns_0005165-snap-gene-0.10-mRNA-1"/>
    </source>
</evidence>
<dbReference type="AlphaFoldDB" id="A0A1I8HAA5"/>
<protein>
    <submittedName>
        <fullName evidence="6">Anaphase-promoting complex subunit 1</fullName>
    </submittedName>
</protein>
<feature type="transmembrane region" description="Helical" evidence="4">
    <location>
        <begin position="160"/>
        <end position="180"/>
    </location>
</feature>
<name>A0A1I8HAA5_9PLAT</name>
<dbReference type="GO" id="GO:0070979">
    <property type="term" value="P:protein K11-linked ubiquitination"/>
    <property type="evidence" value="ECO:0007669"/>
    <property type="project" value="TreeGrafter"/>
</dbReference>
<evidence type="ECO:0000256" key="2">
    <source>
        <dbReference type="ARBA" id="ARBA00022776"/>
    </source>
</evidence>